<evidence type="ECO:0000313" key="5">
    <source>
        <dbReference type="Proteomes" id="UP000033649"/>
    </source>
</evidence>
<feature type="region of interest" description="Disordered" evidence="1">
    <location>
        <begin position="412"/>
        <end position="432"/>
    </location>
</feature>
<dbReference type="Gene3D" id="3.30.70.1070">
    <property type="entry name" value="Sporulation related repeat"/>
    <property type="match status" value="1"/>
</dbReference>
<keyword evidence="2" id="KW-0812">Transmembrane</keyword>
<dbReference type="InterPro" id="IPR036680">
    <property type="entry name" value="SPOR-like_sf"/>
</dbReference>
<comment type="caution">
    <text evidence="4">The sequence shown here is derived from an EMBL/GenBank/DDBJ whole genome shotgun (WGS) entry which is preliminary data.</text>
</comment>
<feature type="region of interest" description="Disordered" evidence="1">
    <location>
        <begin position="499"/>
        <end position="523"/>
    </location>
</feature>
<keyword evidence="2" id="KW-1133">Transmembrane helix</keyword>
<dbReference type="STRING" id="429727.VE26_05830"/>
<protein>
    <recommendedName>
        <fullName evidence="3">SPOR domain-containing protein</fullName>
    </recommendedName>
</protein>
<reference evidence="4 5" key="1">
    <citation type="submission" date="2015-03" db="EMBL/GenBank/DDBJ databases">
        <authorList>
            <person name="Hassan Y."/>
            <person name="Lepp D."/>
            <person name="Li X.-Z."/>
            <person name="Zhou T."/>
        </authorList>
    </citation>
    <scope>NUCLEOTIDE SEQUENCE [LARGE SCALE GENOMIC DNA]</scope>
    <source>
        <strain evidence="4 5">IPL18</strain>
    </source>
</reference>
<sequence length="666" mass="67722">MAAQSDAQDDLIAELARLMADDARSDQAPRPQRPPEAEKAPLIRIPGGDAPSVQSTGINKIRIPGAANAAEPGPFNFDFGVAPKRPAPAQVEPSFAREEPKPSAAAPVPADDGLDHDGLADLIAAELANELTAEPAPPTTSRTEDNFGTPPVFGLGAPPPTPSPAPELPQQPAPVAIQPAAPVVPVQHDPVAEVQPVSEPLIETPVEPQLRDTPPSSDALRDIEQLIAPVVQKAQKDAETNRAPSPALRSLATPTLPVVGKTEPVRPRKSSEVGSVDDAILAAAAASGARVEWVNPEIDQQDVETAEVPVAPRRRGFRLSRSVAGPLVAVSLLGIAGFGLYWLLGQGGAPSGPAPLLVADTTPVKDVPEPTEPTTQQSVVFNEISGANNPADEQLVPRDQADQAALDEAVSGTSAGNVISSGDTGGVDPNQEGLVNRKVRTVTVRPDGTIISGTSGMAGSAILPVERPNVPEVPGATSTAPDLIADTIAATEDAAATAALPAAEATPTPAATPATTPVTPGSVVPVVDATGAAISGRTVTIPSTRPADFAQTAAGALAASSVPATPPAQAATTTPAAATPISDTTSGAAAYVQLASQRSEDAARQSAQAMNTRYGVLFAGVAPEIQRVDLGERGIYYRVLVGAPSREAAANICTNIRAAGGDCLLP</sequence>
<dbReference type="OrthoDB" id="7338235at2"/>
<evidence type="ECO:0000256" key="2">
    <source>
        <dbReference type="SAM" id="Phobius"/>
    </source>
</evidence>
<keyword evidence="5" id="KW-1185">Reference proteome</keyword>
<evidence type="ECO:0000256" key="1">
    <source>
        <dbReference type="SAM" id="MobiDB-lite"/>
    </source>
</evidence>
<feature type="transmembrane region" description="Helical" evidence="2">
    <location>
        <begin position="323"/>
        <end position="344"/>
    </location>
</feature>
<evidence type="ECO:0000259" key="3">
    <source>
        <dbReference type="PROSITE" id="PS51724"/>
    </source>
</evidence>
<organism evidence="4 5">
    <name type="scientific">Devosia chinhatensis</name>
    <dbReference type="NCBI Taxonomy" id="429727"/>
    <lineage>
        <taxon>Bacteria</taxon>
        <taxon>Pseudomonadati</taxon>
        <taxon>Pseudomonadota</taxon>
        <taxon>Alphaproteobacteria</taxon>
        <taxon>Hyphomicrobiales</taxon>
        <taxon>Devosiaceae</taxon>
        <taxon>Devosia</taxon>
    </lineage>
</organism>
<dbReference type="Proteomes" id="UP000033649">
    <property type="component" value="Unassembled WGS sequence"/>
</dbReference>
<dbReference type="EMBL" id="JZEY01000054">
    <property type="protein sequence ID" value="KKB09444.1"/>
    <property type="molecule type" value="Genomic_DNA"/>
</dbReference>
<dbReference type="AlphaFoldDB" id="A0A0F5FKL9"/>
<accession>A0A0F5FKL9</accession>
<feature type="compositionally biased region" description="Low complexity" evidence="1">
    <location>
        <begin position="499"/>
        <end position="517"/>
    </location>
</feature>
<keyword evidence="2" id="KW-0472">Membrane</keyword>
<dbReference type="RefSeq" id="WP_046104138.1">
    <property type="nucleotide sequence ID" value="NZ_JZEY01000054.1"/>
</dbReference>
<dbReference type="PATRIC" id="fig|429727.3.peg.1207"/>
<dbReference type="GO" id="GO:0042834">
    <property type="term" value="F:peptidoglycan binding"/>
    <property type="evidence" value="ECO:0007669"/>
    <property type="project" value="InterPro"/>
</dbReference>
<dbReference type="Pfam" id="PF05036">
    <property type="entry name" value="SPOR"/>
    <property type="match status" value="1"/>
</dbReference>
<dbReference type="PROSITE" id="PS51724">
    <property type="entry name" value="SPOR"/>
    <property type="match status" value="1"/>
</dbReference>
<feature type="domain" description="SPOR" evidence="3">
    <location>
        <begin position="584"/>
        <end position="666"/>
    </location>
</feature>
<gene>
    <name evidence="4" type="ORF">VE26_05830</name>
</gene>
<name>A0A0F5FKL9_9HYPH</name>
<feature type="compositionally biased region" description="Basic and acidic residues" evidence="1">
    <location>
        <begin position="19"/>
        <end position="41"/>
    </location>
</feature>
<evidence type="ECO:0000313" key="4">
    <source>
        <dbReference type="EMBL" id="KKB09444.1"/>
    </source>
</evidence>
<proteinExistence type="predicted"/>
<feature type="compositionally biased region" description="Polar residues" evidence="1">
    <location>
        <begin position="412"/>
        <end position="422"/>
    </location>
</feature>
<dbReference type="InterPro" id="IPR007730">
    <property type="entry name" value="SPOR-like_dom"/>
</dbReference>
<feature type="compositionally biased region" description="Pro residues" evidence="1">
    <location>
        <begin position="157"/>
        <end position="172"/>
    </location>
</feature>
<feature type="region of interest" description="Disordered" evidence="1">
    <location>
        <begin position="17"/>
        <end position="172"/>
    </location>
</feature>